<evidence type="ECO:0000313" key="1">
    <source>
        <dbReference type="EMBL" id="CUJ71173.1"/>
    </source>
</evidence>
<comment type="caution">
    <text evidence="1">The sequence shown here is derived from an EMBL/GenBank/DDBJ whole genome shotgun (WGS) entry which is preliminary data.</text>
</comment>
<protein>
    <submittedName>
        <fullName evidence="1">Uncharacterized protein</fullName>
    </submittedName>
</protein>
<dbReference type="Proteomes" id="UP000044098">
    <property type="component" value="Unassembled WGS sequence"/>
</dbReference>
<proteinExistence type="predicted"/>
<organism evidence="1 2">
    <name type="scientific">Achromobacter aegrifaciens</name>
    <dbReference type="NCBI Taxonomy" id="1287736"/>
    <lineage>
        <taxon>Bacteria</taxon>
        <taxon>Pseudomonadati</taxon>
        <taxon>Pseudomonadota</taxon>
        <taxon>Betaproteobacteria</taxon>
        <taxon>Burkholderiales</taxon>
        <taxon>Alcaligenaceae</taxon>
        <taxon>Achromobacter</taxon>
    </lineage>
</organism>
<dbReference type="EMBL" id="CYTK01000012">
    <property type="protein sequence ID" value="CUJ71173.1"/>
    <property type="molecule type" value="Genomic_DNA"/>
</dbReference>
<reference evidence="1 2" key="1">
    <citation type="submission" date="2015-09" db="EMBL/GenBank/DDBJ databases">
        <authorList>
            <consortium name="Pathogen Informatics"/>
        </authorList>
    </citation>
    <scope>NUCLEOTIDE SEQUENCE [LARGE SCALE GENOMIC DNA]</scope>
    <source>
        <strain evidence="1 2">2789STDY5608625</strain>
    </source>
</reference>
<sequence>MSDMSLIETAPGGGSVLTKQRRYVLEVGEPTVLAGHLALSASAGPKVVGRPFHRLPVPFWLLVEEVETFKAAASEIRVADRIIAHAYNAEYTIKYWILSDGASELCPDQGGWFEAKFSRAPSCSSDNGRLTMHRPGILIVDPQSIRRFRLGPYIQDRITAWAKKYWSKAEVGRVSLHSSQAETTEELITRNKFWERYGFRFVWKDPKTMREGISEPMAGQALRVPLPTPDRYRHIQGLEIAHHLALAHGKASAAREAHASASRLSEKLFRLESRAQKHGLRWALSKQWRQDAAEELDRSHAEAAKAVGASPPQTLDASELDELARAPAERTLELLHQLTRQGVREVAQASEQARLACISKRQIRLMVDYPFSWRRRSNKGG</sequence>
<accession>A0AAD2KLY4</accession>
<name>A0AAD2KLY4_ACHAE</name>
<dbReference type="AlphaFoldDB" id="A0AAD2KLY4"/>
<evidence type="ECO:0000313" key="2">
    <source>
        <dbReference type="Proteomes" id="UP000044098"/>
    </source>
</evidence>
<dbReference type="RefSeq" id="WP_054458045.1">
    <property type="nucleotide sequence ID" value="NZ_CYTK01000012.1"/>
</dbReference>
<gene>
    <name evidence="1" type="ORF">ERS370000_05440</name>
</gene>